<keyword evidence="2" id="KW-1185">Reference proteome</keyword>
<proteinExistence type="predicted"/>
<dbReference type="KEGG" id="dpd:Deipe_2619"/>
<sequence length="34" mass="3861">MMSRMIDLFCARAPHFPHKVFSQQAGRLASAIQN</sequence>
<gene>
    <name evidence="1" type="ordered locus">Deipe_2619</name>
</gene>
<reference evidence="2" key="1">
    <citation type="submission" date="2012-03" db="EMBL/GenBank/DDBJ databases">
        <title>Complete sequence of chromosome of Deinococcus peraridilitoris DSM 19664.</title>
        <authorList>
            <person name="Lucas S."/>
            <person name="Copeland A."/>
            <person name="Lapidus A."/>
            <person name="Glavina del Rio T."/>
            <person name="Dalin E."/>
            <person name="Tice H."/>
            <person name="Bruce D."/>
            <person name="Goodwin L."/>
            <person name="Pitluck S."/>
            <person name="Peters L."/>
            <person name="Mikhailova N."/>
            <person name="Lu M."/>
            <person name="Kyrpides N."/>
            <person name="Mavromatis K."/>
            <person name="Ivanova N."/>
            <person name="Brettin T."/>
            <person name="Detter J.C."/>
            <person name="Han C."/>
            <person name="Larimer F."/>
            <person name="Land M."/>
            <person name="Hauser L."/>
            <person name="Markowitz V."/>
            <person name="Cheng J.-F."/>
            <person name="Hugenholtz P."/>
            <person name="Woyke T."/>
            <person name="Wu D."/>
            <person name="Pukall R."/>
            <person name="Steenblock K."/>
            <person name="Brambilla E."/>
            <person name="Klenk H.-P."/>
            <person name="Eisen J.A."/>
        </authorList>
    </citation>
    <scope>NUCLEOTIDE SEQUENCE [LARGE SCALE GENOMIC DNA]</scope>
    <source>
        <strain evidence="2">DSM 19664 / LMG 22246 / CIP 109416 / KR-200</strain>
    </source>
</reference>
<protein>
    <submittedName>
        <fullName evidence="1">Uncharacterized protein</fullName>
    </submittedName>
</protein>
<name>L0A3S3_DEIPD</name>
<accession>L0A3S3</accession>
<organism evidence="1 2">
    <name type="scientific">Deinococcus peraridilitoris (strain DSM 19664 / LMG 22246 / CIP 109416 / KR-200)</name>
    <dbReference type="NCBI Taxonomy" id="937777"/>
    <lineage>
        <taxon>Bacteria</taxon>
        <taxon>Thermotogati</taxon>
        <taxon>Deinococcota</taxon>
        <taxon>Deinococci</taxon>
        <taxon>Deinococcales</taxon>
        <taxon>Deinococcaceae</taxon>
        <taxon>Deinococcus</taxon>
    </lineage>
</organism>
<evidence type="ECO:0000313" key="2">
    <source>
        <dbReference type="Proteomes" id="UP000010467"/>
    </source>
</evidence>
<evidence type="ECO:0000313" key="1">
    <source>
        <dbReference type="EMBL" id="AFZ68084.1"/>
    </source>
</evidence>
<dbReference type="HOGENOM" id="CLU_3373360_0_0_0"/>
<dbReference type="Proteomes" id="UP000010467">
    <property type="component" value="Chromosome"/>
</dbReference>
<dbReference type="AlphaFoldDB" id="L0A3S3"/>
<dbReference type="EMBL" id="CP003382">
    <property type="protein sequence ID" value="AFZ68084.1"/>
    <property type="molecule type" value="Genomic_DNA"/>
</dbReference>